<evidence type="ECO:0000313" key="2">
    <source>
        <dbReference type="Proteomes" id="UP000246145"/>
    </source>
</evidence>
<sequence>MNDDRLAEFMQFSRKYRHKFRRIAKATRNECDHDDVQSEAWILAECWEQAGSPIDFDNPEDIDRLFSFLYNKLVKHVEKNVRHAVRLDHYSYGDGSESEAHPLMNKLAASETFQPLQRLLMLESVSDQPREPEPHESRAGAYLALLQHHRNKMRPVADQLLISLSYCYYRFNEALEMARSQCDLPDTIGKLNPAFSPGPWRSFRLPRRGQPPCLTASGTQIELSLPPVSSHPSSGGTLS</sequence>
<dbReference type="AlphaFoldDB" id="A0A2U1CRK5"/>
<name>A0A2U1CRK5_9BURK</name>
<evidence type="ECO:0000313" key="1">
    <source>
        <dbReference type="EMBL" id="PVY68525.1"/>
    </source>
</evidence>
<reference evidence="1 2" key="1">
    <citation type="submission" date="2018-04" db="EMBL/GenBank/DDBJ databases">
        <title>Genomic Encyclopedia of Type Strains, Phase IV (KMG-IV): sequencing the most valuable type-strain genomes for metagenomic binning, comparative biology and taxonomic classification.</title>
        <authorList>
            <person name="Goeker M."/>
        </authorList>
    </citation>
    <scope>NUCLEOTIDE SEQUENCE [LARGE SCALE GENOMIC DNA]</scope>
    <source>
        <strain evidence="1 2">DSM 10065</strain>
    </source>
</reference>
<organism evidence="1 2">
    <name type="scientific">Pusillimonas noertemannii</name>
    <dbReference type="NCBI Taxonomy" id="305977"/>
    <lineage>
        <taxon>Bacteria</taxon>
        <taxon>Pseudomonadati</taxon>
        <taxon>Pseudomonadota</taxon>
        <taxon>Betaproteobacteria</taxon>
        <taxon>Burkholderiales</taxon>
        <taxon>Alcaligenaceae</taxon>
        <taxon>Pusillimonas</taxon>
    </lineage>
</organism>
<keyword evidence="2" id="KW-1185">Reference proteome</keyword>
<protein>
    <submittedName>
        <fullName evidence="1">Uncharacterized protein</fullName>
    </submittedName>
</protein>
<gene>
    <name evidence="1" type="ORF">C7440_0929</name>
</gene>
<proteinExistence type="predicted"/>
<dbReference type="Proteomes" id="UP000246145">
    <property type="component" value="Unassembled WGS sequence"/>
</dbReference>
<accession>A0A2U1CRK5</accession>
<dbReference type="EMBL" id="QEKO01000001">
    <property type="protein sequence ID" value="PVY68525.1"/>
    <property type="molecule type" value="Genomic_DNA"/>
</dbReference>
<dbReference type="OrthoDB" id="8718293at2"/>
<dbReference type="RefSeq" id="WP_133244257.1">
    <property type="nucleotide sequence ID" value="NZ_JACCEX010000001.1"/>
</dbReference>
<comment type="caution">
    <text evidence="1">The sequence shown here is derived from an EMBL/GenBank/DDBJ whole genome shotgun (WGS) entry which is preliminary data.</text>
</comment>